<proteinExistence type="predicted"/>
<dbReference type="Gene3D" id="3.40.50.300">
    <property type="entry name" value="P-loop containing nucleotide triphosphate hydrolases"/>
    <property type="match status" value="1"/>
</dbReference>
<evidence type="ECO:0000313" key="1">
    <source>
        <dbReference type="EMBL" id="CAF1658055.1"/>
    </source>
</evidence>
<organism evidence="1 3">
    <name type="scientific">Didymodactylos carnosus</name>
    <dbReference type="NCBI Taxonomy" id="1234261"/>
    <lineage>
        <taxon>Eukaryota</taxon>
        <taxon>Metazoa</taxon>
        <taxon>Spiralia</taxon>
        <taxon>Gnathifera</taxon>
        <taxon>Rotifera</taxon>
        <taxon>Eurotatoria</taxon>
        <taxon>Bdelloidea</taxon>
        <taxon>Philodinida</taxon>
        <taxon>Philodinidae</taxon>
        <taxon>Didymodactylos</taxon>
    </lineage>
</organism>
<dbReference type="EMBL" id="CAJOBA010098767">
    <property type="protein sequence ID" value="CAF4512669.1"/>
    <property type="molecule type" value="Genomic_DNA"/>
</dbReference>
<dbReference type="AlphaFoldDB" id="A0A8S2GBZ6"/>
<comment type="caution">
    <text evidence="1">The sequence shown here is derived from an EMBL/GenBank/DDBJ whole genome shotgun (WGS) entry which is preliminary data.</text>
</comment>
<sequence>MTINELYNLCDLIGLNKDDLIDSPQRFTKESRLSSNQIRKISFARCLLKGKDNLKLLLIDDIDEMIDIDNYNNDKIVQSINMIAKNWNSTIVITGTNDKIVKMLADDILFI</sequence>
<dbReference type="Proteomes" id="UP000682733">
    <property type="component" value="Unassembled WGS sequence"/>
</dbReference>
<protein>
    <submittedName>
        <fullName evidence="1">Uncharacterized protein</fullName>
    </submittedName>
</protein>
<dbReference type="Proteomes" id="UP000677228">
    <property type="component" value="Unassembled WGS sequence"/>
</dbReference>
<dbReference type="EMBL" id="CAJNOK010068890">
    <property type="protein sequence ID" value="CAF1658055.1"/>
    <property type="molecule type" value="Genomic_DNA"/>
</dbReference>
<evidence type="ECO:0000313" key="3">
    <source>
        <dbReference type="Proteomes" id="UP000677228"/>
    </source>
</evidence>
<accession>A0A8S2GBZ6</accession>
<dbReference type="SUPFAM" id="SSF52540">
    <property type="entry name" value="P-loop containing nucleoside triphosphate hydrolases"/>
    <property type="match status" value="1"/>
</dbReference>
<gene>
    <name evidence="1" type="ORF">OVA965_LOCUS45155</name>
    <name evidence="2" type="ORF">TMI583_LOCUS48405</name>
</gene>
<evidence type="ECO:0000313" key="2">
    <source>
        <dbReference type="EMBL" id="CAF4512669.1"/>
    </source>
</evidence>
<name>A0A8S2GBZ6_9BILA</name>
<reference evidence="1" key="1">
    <citation type="submission" date="2021-02" db="EMBL/GenBank/DDBJ databases">
        <authorList>
            <person name="Nowell W R."/>
        </authorList>
    </citation>
    <scope>NUCLEOTIDE SEQUENCE</scope>
</reference>
<dbReference type="InterPro" id="IPR027417">
    <property type="entry name" value="P-loop_NTPase"/>
</dbReference>